<dbReference type="InterPro" id="IPR010323">
    <property type="entry name" value="DUF924"/>
</dbReference>
<reference evidence="2" key="1">
    <citation type="submission" date="2015-08" db="EMBL/GenBank/DDBJ databases">
        <authorList>
            <person name="Varghese N."/>
        </authorList>
    </citation>
    <scope>NUCLEOTIDE SEQUENCE [LARGE SCALE GENOMIC DNA]</scope>
    <source>
        <strain evidence="2">DSM 17901</strain>
    </source>
</reference>
<dbReference type="InterPro" id="IPR011990">
    <property type="entry name" value="TPR-like_helical_dom_sf"/>
</dbReference>
<accession>A0A0K6GRM2</accession>
<sequence>MKPTFAAMAEAVLQFWFEGLAEADLARPRTAWFAKDDAFDATIRERFADLPDALASGTLAPDPSDARQMLAALIAADQFPRNLYRGTARAFATDPLARHWAQAAVAAGLDAQLPPVARWFFYLPFEHSESAEDQATAVALFETLAGTPGGDNALDYARRHRDIIARFGRFPHRNAALGRPTTDEEAAFLQTPGSSF</sequence>
<dbReference type="Gene3D" id="1.25.40.10">
    <property type="entry name" value="Tetratricopeptide repeat domain"/>
    <property type="match status" value="1"/>
</dbReference>
<dbReference type="SUPFAM" id="SSF48452">
    <property type="entry name" value="TPR-like"/>
    <property type="match status" value="1"/>
</dbReference>
<dbReference type="Proteomes" id="UP000243535">
    <property type="component" value="Unassembled WGS sequence"/>
</dbReference>
<evidence type="ECO:0000313" key="1">
    <source>
        <dbReference type="EMBL" id="CUA81409.1"/>
    </source>
</evidence>
<name>A0A0K6GRM2_9NEIS</name>
<dbReference type="Pfam" id="PF06041">
    <property type="entry name" value="DUF924"/>
    <property type="match status" value="1"/>
</dbReference>
<proteinExistence type="predicted"/>
<organism evidence="1 2">
    <name type="scientific">Gulbenkiania indica</name>
    <dbReference type="NCBI Taxonomy" id="375574"/>
    <lineage>
        <taxon>Bacteria</taxon>
        <taxon>Pseudomonadati</taxon>
        <taxon>Pseudomonadota</taxon>
        <taxon>Betaproteobacteria</taxon>
        <taxon>Neisseriales</taxon>
        <taxon>Chromobacteriaceae</taxon>
        <taxon>Gulbenkiania</taxon>
    </lineage>
</organism>
<dbReference type="Gene3D" id="1.20.58.320">
    <property type="entry name" value="TPR-like"/>
    <property type="match status" value="1"/>
</dbReference>
<evidence type="ECO:0000313" key="2">
    <source>
        <dbReference type="Proteomes" id="UP000243535"/>
    </source>
</evidence>
<dbReference type="EMBL" id="CYHA01000001">
    <property type="protein sequence ID" value="CUA81409.1"/>
    <property type="molecule type" value="Genomic_DNA"/>
</dbReference>
<protein>
    <submittedName>
        <fullName evidence="1">Uncharacterized conserved protein, DUF924 family</fullName>
    </submittedName>
</protein>
<keyword evidence="2" id="KW-1185">Reference proteome</keyword>
<dbReference type="AlphaFoldDB" id="A0A0K6GRM2"/>
<dbReference type="STRING" id="375574.GCA_001418035_00051"/>
<gene>
    <name evidence="1" type="ORF">Ga0061063_0251</name>
</gene>
<dbReference type="RefSeq" id="WP_055433061.1">
    <property type="nucleotide sequence ID" value="NZ_CYHA01000001.1"/>
</dbReference>